<dbReference type="SMART" id="SM00579">
    <property type="entry name" value="FBD"/>
    <property type="match status" value="1"/>
</dbReference>
<dbReference type="SUPFAM" id="SSF81383">
    <property type="entry name" value="F-box domain"/>
    <property type="match status" value="1"/>
</dbReference>
<reference evidence="2" key="1">
    <citation type="submission" date="2023-03" db="EMBL/GenBank/DDBJ databases">
        <authorList>
            <person name="Julca I."/>
        </authorList>
    </citation>
    <scope>NUCLEOTIDE SEQUENCE</scope>
</reference>
<dbReference type="InterPro" id="IPR032675">
    <property type="entry name" value="LRR_dom_sf"/>
</dbReference>
<dbReference type="EMBL" id="OX459120">
    <property type="protein sequence ID" value="CAI9099215.1"/>
    <property type="molecule type" value="Genomic_DNA"/>
</dbReference>
<dbReference type="InterPro" id="IPR055411">
    <property type="entry name" value="LRR_FXL15/At3g58940/PEG3-like"/>
</dbReference>
<dbReference type="PANTHER" id="PTHR31900">
    <property type="entry name" value="F-BOX/RNI SUPERFAMILY PROTEIN-RELATED"/>
    <property type="match status" value="1"/>
</dbReference>
<dbReference type="Pfam" id="PF00646">
    <property type="entry name" value="F-box"/>
    <property type="match status" value="1"/>
</dbReference>
<dbReference type="InterPro" id="IPR006566">
    <property type="entry name" value="FBD"/>
</dbReference>
<evidence type="ECO:0000313" key="2">
    <source>
        <dbReference type="EMBL" id="CAI9099215.1"/>
    </source>
</evidence>
<dbReference type="InterPro" id="IPR001810">
    <property type="entry name" value="F-box_dom"/>
</dbReference>
<gene>
    <name evidence="2" type="ORF">OLC1_LOCUS9277</name>
</gene>
<dbReference type="AlphaFoldDB" id="A0AAV1CUW2"/>
<dbReference type="Proteomes" id="UP001161247">
    <property type="component" value="Chromosome 3"/>
</dbReference>
<evidence type="ECO:0000313" key="3">
    <source>
        <dbReference type="Proteomes" id="UP001161247"/>
    </source>
</evidence>
<feature type="domain" description="F-box" evidence="1">
    <location>
        <begin position="21"/>
        <end position="74"/>
    </location>
</feature>
<dbReference type="Pfam" id="PF08387">
    <property type="entry name" value="FBD"/>
    <property type="match status" value="1"/>
</dbReference>
<proteinExistence type="predicted"/>
<organism evidence="2 3">
    <name type="scientific">Oldenlandia corymbosa var. corymbosa</name>
    <dbReference type="NCBI Taxonomy" id="529605"/>
    <lineage>
        <taxon>Eukaryota</taxon>
        <taxon>Viridiplantae</taxon>
        <taxon>Streptophyta</taxon>
        <taxon>Embryophyta</taxon>
        <taxon>Tracheophyta</taxon>
        <taxon>Spermatophyta</taxon>
        <taxon>Magnoliopsida</taxon>
        <taxon>eudicotyledons</taxon>
        <taxon>Gunneridae</taxon>
        <taxon>Pentapetalae</taxon>
        <taxon>asterids</taxon>
        <taxon>lamiids</taxon>
        <taxon>Gentianales</taxon>
        <taxon>Rubiaceae</taxon>
        <taxon>Rubioideae</taxon>
        <taxon>Spermacoceae</taxon>
        <taxon>Hedyotis-Oldenlandia complex</taxon>
        <taxon>Oldenlandia</taxon>
    </lineage>
</organism>
<evidence type="ECO:0000259" key="1">
    <source>
        <dbReference type="PROSITE" id="PS50181"/>
    </source>
</evidence>
<protein>
    <submittedName>
        <fullName evidence="2">OLC1v1036000C1</fullName>
    </submittedName>
</protein>
<dbReference type="PROSITE" id="PS50181">
    <property type="entry name" value="FBOX"/>
    <property type="match status" value="1"/>
</dbReference>
<dbReference type="CDD" id="cd22160">
    <property type="entry name" value="F-box_AtFBL13-like"/>
    <property type="match status" value="1"/>
</dbReference>
<name>A0AAV1CUW2_OLDCO</name>
<accession>A0AAV1CUW2</accession>
<dbReference type="Pfam" id="PF24758">
    <property type="entry name" value="LRR_At5g56370"/>
    <property type="match status" value="1"/>
</dbReference>
<dbReference type="InterPro" id="IPR053781">
    <property type="entry name" value="F-box_AtFBL13-like"/>
</dbReference>
<dbReference type="Gene3D" id="3.80.10.10">
    <property type="entry name" value="Ribonuclease Inhibitor"/>
    <property type="match status" value="1"/>
</dbReference>
<dbReference type="SUPFAM" id="SSF52058">
    <property type="entry name" value="L domain-like"/>
    <property type="match status" value="1"/>
</dbReference>
<dbReference type="InterPro" id="IPR036047">
    <property type="entry name" value="F-box-like_dom_sf"/>
</dbReference>
<keyword evidence="3" id="KW-1185">Reference proteome</keyword>
<dbReference type="Gene3D" id="1.20.1280.50">
    <property type="match status" value="1"/>
</dbReference>
<sequence length="484" mass="55736">MSETIRKSQKLSDDCGVIQQIDRISSLPEPIISHILSFLPTKSAVATGFVSKSWKHRWTGLTSFDFDDDWWRNRSKKSSRARDNGAEDPNKMRFVDFVNMVLINLNTEISMAKFRLKVNNRKFLSIHLNIWINFAIARKIRVLDLVMMSSEFWIDNWDHDLEFYLPSVLYNCGTLEVLKLQGPFLFKAPHVICLPKLVDLELLSVKFDSAESFRKLISGCEALQCLRIVRNHFTDGLQICNISSLTLKRLVINIDFDECYCDQPGEYKLKIDTPAVEYLVLNDCVSDEISMQGLTSLNEAVLDGRRLTIGLLEACDQGKVLEFPYKVIYNNIIPPPEGTDRFSVSFKWLTNLKIQKDRSAPLGYFMDLFDFCCQLKVLVIENGFFGSCFHYQKRYWRDPINVPRCLLYSLTEISYKGLEGTEDELAMLNFVLNHALVMKSVHIYSSVLSEKENNNLLKELLEFSRVSRACKITFDELAPMDVPG</sequence>
<dbReference type="InterPro" id="IPR050232">
    <property type="entry name" value="FBL13/AtMIF1-like"/>
</dbReference>
<dbReference type="PANTHER" id="PTHR31900:SF34">
    <property type="entry name" value="EMB|CAB62440.1-RELATED"/>
    <property type="match status" value="1"/>
</dbReference>